<accession>A0AA94VD67</accession>
<dbReference type="EMBL" id="SGOB01000003">
    <property type="protein sequence ID" value="TRA88333.1"/>
    <property type="molecule type" value="Genomic_DNA"/>
</dbReference>
<evidence type="ECO:0000256" key="1">
    <source>
        <dbReference type="SAM" id="MobiDB-lite"/>
    </source>
</evidence>
<evidence type="ECO:0000313" key="3">
    <source>
        <dbReference type="Proteomes" id="UP000320858"/>
    </source>
</evidence>
<comment type="caution">
    <text evidence="2">The sequence shown here is derived from an EMBL/GenBank/DDBJ whole genome shotgun (WGS) entry which is preliminary data.</text>
</comment>
<sequence length="310" mass="34249">MGLRPISWHRRGQPVSRRTNSSTPKEQAGCMSTVQLARHEGSELIERHVLGMAEMGYSGISEQWLKRRAGDLHWRLIARAMGQRDAVFTCSEGAPLYAAFCATSLQLVRPHVPHLGGEMTLAADLYRVGHGRLASLIRVTAGGDIVGRMILVSTFVGRSEPEINRSVVRRSPRALAMPPDAPLAVRRIAEMASAATRDIRNNHFKLSGMSQTQMVLPCPATDFNAARLLYFPSYSALADRGLFQAGEMHTGMIASRNVVYLGNVEPGEWMEINFKKLPSGYEVFLNGQDCRPLALMRVRFDRGNDSSITA</sequence>
<evidence type="ECO:0000313" key="2">
    <source>
        <dbReference type="EMBL" id="TRA88333.1"/>
    </source>
</evidence>
<protein>
    <submittedName>
        <fullName evidence="2">Uncharacterized protein</fullName>
    </submittedName>
</protein>
<name>A0AA94VD67_RHIRH</name>
<dbReference type="NCBIfam" id="TIGR04098">
    <property type="entry name" value="LnmK_bifunc"/>
    <property type="match status" value="1"/>
</dbReference>
<reference evidence="2 3" key="1">
    <citation type="journal article" date="2019" name="Appl. Microbiol. Biotechnol.">
        <title>Differential efficiency of wild type rhizogenic strains for rol gene transformation of plants.</title>
        <authorList>
            <person name="Desmet S."/>
            <person name="De Keyser E."/>
            <person name="Van Vaerenbergh J."/>
            <person name="Baeyen S."/>
            <person name="Van Huylenbroeck J."/>
            <person name="Geelen D."/>
            <person name="Dhooghe E."/>
        </authorList>
    </citation>
    <scope>NUCLEOTIDE SEQUENCE [LARGE SCALE GENOMIC DNA]</scope>
    <source>
        <strain evidence="2 3">B 4.1</strain>
    </source>
</reference>
<gene>
    <name evidence="2" type="ORF">EXN24_17650</name>
</gene>
<dbReference type="InterPro" id="IPR024091">
    <property type="entry name" value="LnmK-like_bifun_acyl/decarbox"/>
</dbReference>
<feature type="region of interest" description="Disordered" evidence="1">
    <location>
        <begin position="1"/>
        <end position="28"/>
    </location>
</feature>
<organism evidence="2 3">
    <name type="scientific">Rhizobium rhizogenes</name>
    <name type="common">Agrobacterium rhizogenes</name>
    <dbReference type="NCBI Taxonomy" id="359"/>
    <lineage>
        <taxon>Bacteria</taxon>
        <taxon>Pseudomonadati</taxon>
        <taxon>Pseudomonadota</taxon>
        <taxon>Alphaproteobacteria</taxon>
        <taxon>Hyphomicrobiales</taxon>
        <taxon>Rhizobiaceae</taxon>
        <taxon>Rhizobium/Agrobacterium group</taxon>
        <taxon>Rhizobium</taxon>
    </lineage>
</organism>
<proteinExistence type="predicted"/>
<dbReference type="Gene3D" id="3.10.129.10">
    <property type="entry name" value="Hotdog Thioesterase"/>
    <property type="match status" value="1"/>
</dbReference>
<dbReference type="Proteomes" id="UP000320858">
    <property type="component" value="Unassembled WGS sequence"/>
</dbReference>
<feature type="compositionally biased region" description="Polar residues" evidence="1">
    <location>
        <begin position="16"/>
        <end position="28"/>
    </location>
</feature>
<dbReference type="AlphaFoldDB" id="A0AA94VD67"/>
<dbReference type="NCBIfam" id="TIGR04099">
    <property type="entry name" value="biosn_Pnap_2097"/>
    <property type="match status" value="1"/>
</dbReference>